<reference evidence="2" key="2">
    <citation type="submission" date="2021-10" db="EMBL/GenBank/DDBJ databases">
        <title>Phylogenomics reveals ancestral predisposition of the termite-cultivated fungus Termitomyces towards a domesticated lifestyle.</title>
        <authorList>
            <person name="Auxier B."/>
            <person name="Grum-Grzhimaylo A."/>
            <person name="Cardenas M.E."/>
            <person name="Lodge J.D."/>
            <person name="Laessoe T."/>
            <person name="Pedersen O."/>
            <person name="Smith M.E."/>
            <person name="Kuyper T.W."/>
            <person name="Franco-Molano E.A."/>
            <person name="Baroni T.J."/>
            <person name="Aanen D.K."/>
        </authorList>
    </citation>
    <scope>NUCLEOTIDE SEQUENCE</scope>
    <source>
        <strain evidence="2">D49</strain>
    </source>
</reference>
<dbReference type="Proteomes" id="UP000717328">
    <property type="component" value="Unassembled WGS sequence"/>
</dbReference>
<feature type="compositionally biased region" description="Polar residues" evidence="1">
    <location>
        <begin position="1"/>
        <end position="10"/>
    </location>
</feature>
<comment type="caution">
    <text evidence="2">The sequence shown here is derived from an EMBL/GenBank/DDBJ whole genome shotgun (WGS) entry which is preliminary data.</text>
</comment>
<accession>A0A9P7G184</accession>
<evidence type="ECO:0000313" key="2">
    <source>
        <dbReference type="EMBL" id="KAG5638622.1"/>
    </source>
</evidence>
<feature type="region of interest" description="Disordered" evidence="1">
    <location>
        <begin position="1"/>
        <end position="21"/>
    </location>
</feature>
<evidence type="ECO:0000256" key="1">
    <source>
        <dbReference type="SAM" id="MobiDB-lite"/>
    </source>
</evidence>
<organism evidence="2 3">
    <name type="scientific">Sphagnurus paluster</name>
    <dbReference type="NCBI Taxonomy" id="117069"/>
    <lineage>
        <taxon>Eukaryota</taxon>
        <taxon>Fungi</taxon>
        <taxon>Dikarya</taxon>
        <taxon>Basidiomycota</taxon>
        <taxon>Agaricomycotina</taxon>
        <taxon>Agaricomycetes</taxon>
        <taxon>Agaricomycetidae</taxon>
        <taxon>Agaricales</taxon>
        <taxon>Tricholomatineae</taxon>
        <taxon>Lyophyllaceae</taxon>
        <taxon>Sphagnurus</taxon>
    </lineage>
</organism>
<keyword evidence="3" id="KW-1185">Reference proteome</keyword>
<gene>
    <name evidence="2" type="ORF">H0H81_011341</name>
</gene>
<evidence type="ECO:0000313" key="3">
    <source>
        <dbReference type="Proteomes" id="UP000717328"/>
    </source>
</evidence>
<proteinExistence type="predicted"/>
<sequence>MSSPVSSQRSLGHVRRNLSPELPSHTKSVERWLTDMVGRLRELSIPGAITRARLPGMVVEEYARFKKRSNSEHEYLIAKIRCPDGKPRFIRLERTVKLESQKDLGSIRHVASTIKQVSNLVLGNLPAEDTVTLVSGMPTDSEDERIESKTPQNPITLLDLAIIAHCVHEDSKNYNLLKRQCFWFGATISCLLEKNGG</sequence>
<name>A0A9P7G184_9AGAR</name>
<dbReference type="AlphaFoldDB" id="A0A9P7G184"/>
<reference evidence="2" key="1">
    <citation type="submission" date="2021-02" db="EMBL/GenBank/DDBJ databases">
        <authorList>
            <person name="Nieuwenhuis M."/>
            <person name="Van De Peppel L.J.J."/>
        </authorList>
    </citation>
    <scope>NUCLEOTIDE SEQUENCE</scope>
    <source>
        <strain evidence="2">D49</strain>
    </source>
</reference>
<protein>
    <submittedName>
        <fullName evidence="2">Uncharacterized protein</fullName>
    </submittedName>
</protein>
<dbReference type="OrthoDB" id="2993336at2759"/>
<dbReference type="EMBL" id="JABCKI010005752">
    <property type="protein sequence ID" value="KAG5638622.1"/>
    <property type="molecule type" value="Genomic_DNA"/>
</dbReference>